<evidence type="ECO:0000256" key="2">
    <source>
        <dbReference type="ARBA" id="ARBA00022448"/>
    </source>
</evidence>
<keyword evidence="8" id="KW-1185">Reference proteome</keyword>
<dbReference type="PROSITE" id="PS50219">
    <property type="entry name" value="CNH"/>
    <property type="match status" value="1"/>
</dbReference>
<feature type="region of interest" description="Disordered" evidence="5">
    <location>
        <begin position="341"/>
        <end position="375"/>
    </location>
</feature>
<dbReference type="GO" id="GO:0034058">
    <property type="term" value="P:endosomal vesicle fusion"/>
    <property type="evidence" value="ECO:0007669"/>
    <property type="project" value="TreeGrafter"/>
</dbReference>
<sequence>MTYAPTKPLDIPPYQVQPLIESVIESYGYNTSEGISTVDVKCAQALGSEIYVGCSNGELLRFALEANTPDQILITSTDRQIHFYTLPSLDPVPSNVIKPIRNVVTFAVDQQHILRPAPPLTDPPIQADPIEFCVIKRSSIMLYSLQERLFFEKDIPLPNGAFFAKRSGRRLCIADREFYSMVDLDAPSQTPLMPISQAPPDLGGPRIRPVIVVVAENEFLILSWNGASTMGLFINGDCDPVRGTLEWPSHPIAVCLDYPYITTLLPNQTIEIHNVETQTIAQVIAAPPLPSPSASPSEFLAQERRTITVSLNGFLVPSQEQSEKLRLKKVKFMQGRTKFVGREEKKDAAQVDQDVERLEGDAEHGQELEIPPFET</sequence>
<dbReference type="PANTHER" id="PTHR12894:SF27">
    <property type="entry name" value="TRANSFORMING GROWTH FACTOR-BETA RECEPTOR-ASSOCIATED PROTEIN 1"/>
    <property type="match status" value="1"/>
</dbReference>
<dbReference type="OrthoDB" id="5325112at2759"/>
<dbReference type="Proteomes" id="UP000310158">
    <property type="component" value="Unassembled WGS sequence"/>
</dbReference>
<gene>
    <name evidence="7" type="ORF">EW146_g10492</name>
</gene>
<dbReference type="GO" id="GO:0005737">
    <property type="term" value="C:cytoplasm"/>
    <property type="evidence" value="ECO:0007669"/>
    <property type="project" value="UniProtKB-SubCell"/>
</dbReference>
<keyword evidence="4" id="KW-0653">Protein transport</keyword>
<proteinExistence type="predicted"/>
<dbReference type="GO" id="GO:0006914">
    <property type="term" value="P:autophagy"/>
    <property type="evidence" value="ECO:0007669"/>
    <property type="project" value="TreeGrafter"/>
</dbReference>
<keyword evidence="3" id="KW-0963">Cytoplasm</keyword>
<evidence type="ECO:0000256" key="3">
    <source>
        <dbReference type="ARBA" id="ARBA00022490"/>
    </source>
</evidence>
<evidence type="ECO:0000256" key="4">
    <source>
        <dbReference type="ARBA" id="ARBA00022927"/>
    </source>
</evidence>
<dbReference type="Pfam" id="PF00780">
    <property type="entry name" value="CNH"/>
    <property type="match status" value="1"/>
</dbReference>
<reference evidence="7 8" key="1">
    <citation type="submission" date="2019-02" db="EMBL/GenBank/DDBJ databases">
        <title>Genome sequencing of the rare red list fungi Bondarzewia mesenterica.</title>
        <authorList>
            <person name="Buettner E."/>
            <person name="Kellner H."/>
        </authorList>
    </citation>
    <scope>NUCLEOTIDE SEQUENCE [LARGE SCALE GENOMIC DNA]</scope>
    <source>
        <strain evidence="7 8">DSM 108281</strain>
    </source>
</reference>
<dbReference type="InterPro" id="IPR001180">
    <property type="entry name" value="CNH_dom"/>
</dbReference>
<comment type="subcellular location">
    <subcellularLocation>
        <location evidence="1">Cytoplasm</location>
    </subcellularLocation>
</comment>
<protein>
    <recommendedName>
        <fullName evidence="6">CNH domain-containing protein</fullName>
    </recommendedName>
</protein>
<dbReference type="InterPro" id="IPR032914">
    <property type="entry name" value="Vam6/VPS39/TRAP1"/>
</dbReference>
<feature type="domain" description="CNH" evidence="6">
    <location>
        <begin position="13"/>
        <end position="299"/>
    </location>
</feature>
<evidence type="ECO:0000313" key="7">
    <source>
        <dbReference type="EMBL" id="THH03191.1"/>
    </source>
</evidence>
<feature type="compositionally biased region" description="Basic and acidic residues" evidence="5">
    <location>
        <begin position="341"/>
        <end position="367"/>
    </location>
</feature>
<accession>A0A4S4KXQ4</accession>
<dbReference type="PANTHER" id="PTHR12894">
    <property type="entry name" value="CNH DOMAIN CONTAINING"/>
    <property type="match status" value="1"/>
</dbReference>
<comment type="caution">
    <text evidence="7">The sequence shown here is derived from an EMBL/GenBank/DDBJ whole genome shotgun (WGS) entry which is preliminary data.</text>
</comment>
<evidence type="ECO:0000259" key="6">
    <source>
        <dbReference type="PROSITE" id="PS50219"/>
    </source>
</evidence>
<evidence type="ECO:0000256" key="1">
    <source>
        <dbReference type="ARBA" id="ARBA00004496"/>
    </source>
</evidence>
<dbReference type="GO" id="GO:0016020">
    <property type="term" value="C:membrane"/>
    <property type="evidence" value="ECO:0007669"/>
    <property type="project" value="TreeGrafter"/>
</dbReference>
<organism evidence="7 8">
    <name type="scientific">Bondarzewia mesenterica</name>
    <dbReference type="NCBI Taxonomy" id="1095465"/>
    <lineage>
        <taxon>Eukaryota</taxon>
        <taxon>Fungi</taxon>
        <taxon>Dikarya</taxon>
        <taxon>Basidiomycota</taxon>
        <taxon>Agaricomycotina</taxon>
        <taxon>Agaricomycetes</taxon>
        <taxon>Russulales</taxon>
        <taxon>Bondarzewiaceae</taxon>
        <taxon>Bondarzewia</taxon>
    </lineage>
</organism>
<evidence type="ECO:0000313" key="8">
    <source>
        <dbReference type="Proteomes" id="UP000310158"/>
    </source>
</evidence>
<keyword evidence="2" id="KW-0813">Transport</keyword>
<name>A0A4S4KXQ4_9AGAM</name>
<dbReference type="AlphaFoldDB" id="A0A4S4KXQ4"/>
<dbReference type="EMBL" id="SGPL01001397">
    <property type="protein sequence ID" value="THH03191.1"/>
    <property type="molecule type" value="Genomic_DNA"/>
</dbReference>
<dbReference type="GO" id="GO:0015031">
    <property type="term" value="P:protein transport"/>
    <property type="evidence" value="ECO:0007669"/>
    <property type="project" value="UniProtKB-KW"/>
</dbReference>
<evidence type="ECO:0000256" key="5">
    <source>
        <dbReference type="SAM" id="MobiDB-lite"/>
    </source>
</evidence>